<accession>A0AAN9L4W2</accession>
<gene>
    <name evidence="2" type="ORF">VNO77_23201</name>
</gene>
<comment type="caution">
    <text evidence="2">The sequence shown here is derived from an EMBL/GenBank/DDBJ whole genome shotgun (WGS) entry which is preliminary data.</text>
</comment>
<dbReference type="Proteomes" id="UP001367508">
    <property type="component" value="Unassembled WGS sequence"/>
</dbReference>
<name>A0AAN9L4W2_CANGL</name>
<evidence type="ECO:0000313" key="3">
    <source>
        <dbReference type="Proteomes" id="UP001367508"/>
    </source>
</evidence>
<protein>
    <submittedName>
        <fullName evidence="2">Uncharacterized protein</fullName>
    </submittedName>
</protein>
<evidence type="ECO:0000256" key="1">
    <source>
        <dbReference type="SAM" id="MobiDB-lite"/>
    </source>
</evidence>
<dbReference type="AlphaFoldDB" id="A0AAN9L4W2"/>
<sequence length="356" mass="40091">MIDRSSLRPGIIKVSTYTHLLLKPRQWLEFPMKIPHGHPDPGLRIIARGIIGYKDQHKNCNGGVPRGCKLSLGQAEINNCVSGLAFCYNTDPRLSQVQSYARIETLITRVVFASENWMNANCYLGLTYIRLTKGFATLLSCYINLGVHRYFSCPDLEPIVPTAPRTYDSSLEIASCIYHLCMNVGQIPTLTICPQLSLGKHLTCEPRFPFCSSFTFAKLHLLCYKDKLSDYILTVPYTCFTYQDLGVHGTVAYFGIGSLVVYETISPHLKGYRSRIKANRLNGGPNQLLDNQIELSPGLPSLLPRARRMPKKFIQGKMKSILSLKVLLKSMKNYCERRTESGENSTTSARRIEDPD</sequence>
<evidence type="ECO:0000313" key="2">
    <source>
        <dbReference type="EMBL" id="KAK7329056.1"/>
    </source>
</evidence>
<organism evidence="2 3">
    <name type="scientific">Canavalia gladiata</name>
    <name type="common">Sword bean</name>
    <name type="synonym">Dolichos gladiatus</name>
    <dbReference type="NCBI Taxonomy" id="3824"/>
    <lineage>
        <taxon>Eukaryota</taxon>
        <taxon>Viridiplantae</taxon>
        <taxon>Streptophyta</taxon>
        <taxon>Embryophyta</taxon>
        <taxon>Tracheophyta</taxon>
        <taxon>Spermatophyta</taxon>
        <taxon>Magnoliopsida</taxon>
        <taxon>eudicotyledons</taxon>
        <taxon>Gunneridae</taxon>
        <taxon>Pentapetalae</taxon>
        <taxon>rosids</taxon>
        <taxon>fabids</taxon>
        <taxon>Fabales</taxon>
        <taxon>Fabaceae</taxon>
        <taxon>Papilionoideae</taxon>
        <taxon>50 kb inversion clade</taxon>
        <taxon>NPAAA clade</taxon>
        <taxon>indigoferoid/millettioid clade</taxon>
        <taxon>Phaseoleae</taxon>
        <taxon>Canavalia</taxon>
    </lineage>
</organism>
<feature type="region of interest" description="Disordered" evidence="1">
    <location>
        <begin position="337"/>
        <end position="356"/>
    </location>
</feature>
<reference evidence="2 3" key="1">
    <citation type="submission" date="2024-01" db="EMBL/GenBank/DDBJ databases">
        <title>The genomes of 5 underutilized Papilionoideae crops provide insights into root nodulation and disease resistanc.</title>
        <authorList>
            <person name="Jiang F."/>
        </authorList>
    </citation>
    <scope>NUCLEOTIDE SEQUENCE [LARGE SCALE GENOMIC DNA]</scope>
    <source>
        <strain evidence="2">LVBAO_FW01</strain>
        <tissue evidence="2">Leaves</tissue>
    </source>
</reference>
<dbReference type="EMBL" id="JAYMYQ010000005">
    <property type="protein sequence ID" value="KAK7329056.1"/>
    <property type="molecule type" value="Genomic_DNA"/>
</dbReference>
<proteinExistence type="predicted"/>
<keyword evidence="3" id="KW-1185">Reference proteome</keyword>